<dbReference type="GO" id="GO:0005737">
    <property type="term" value="C:cytoplasm"/>
    <property type="evidence" value="ECO:0007669"/>
    <property type="project" value="TreeGrafter"/>
</dbReference>
<organism evidence="2 3">
    <name type="scientific">Stylonychia lemnae</name>
    <name type="common">Ciliate</name>
    <dbReference type="NCBI Taxonomy" id="5949"/>
    <lineage>
        <taxon>Eukaryota</taxon>
        <taxon>Sar</taxon>
        <taxon>Alveolata</taxon>
        <taxon>Ciliophora</taxon>
        <taxon>Intramacronucleata</taxon>
        <taxon>Spirotrichea</taxon>
        <taxon>Stichotrichia</taxon>
        <taxon>Sporadotrichida</taxon>
        <taxon>Oxytrichidae</taxon>
        <taxon>Stylonychinae</taxon>
        <taxon>Stylonychia</taxon>
    </lineage>
</organism>
<name>A0A078AW87_STYLE</name>
<dbReference type="Proteomes" id="UP000039865">
    <property type="component" value="Unassembled WGS sequence"/>
</dbReference>
<dbReference type="SUPFAM" id="SSF48350">
    <property type="entry name" value="GTPase activation domain, GAP"/>
    <property type="match status" value="1"/>
</dbReference>
<dbReference type="InParanoid" id="A0A078AW87"/>
<dbReference type="Gene3D" id="1.10.555.10">
    <property type="entry name" value="Rho GTPase activation protein"/>
    <property type="match status" value="1"/>
</dbReference>
<dbReference type="CDD" id="cd00159">
    <property type="entry name" value="RhoGAP"/>
    <property type="match status" value="1"/>
</dbReference>
<dbReference type="InterPro" id="IPR008936">
    <property type="entry name" value="Rho_GTPase_activation_prot"/>
</dbReference>
<dbReference type="PANTHER" id="PTHR45808:SF2">
    <property type="entry name" value="RHO GTPASE-ACTIVATING PROTEIN 68F"/>
    <property type="match status" value="1"/>
</dbReference>
<dbReference type="PANTHER" id="PTHR45808">
    <property type="entry name" value="RHO GTPASE-ACTIVATING PROTEIN 68F"/>
    <property type="match status" value="1"/>
</dbReference>
<dbReference type="EMBL" id="CCKQ01013791">
    <property type="protein sequence ID" value="CDW85497.1"/>
    <property type="molecule type" value="Genomic_DNA"/>
</dbReference>
<dbReference type="OrthoDB" id="19923at2759"/>
<reference evidence="2 3" key="1">
    <citation type="submission" date="2014-06" db="EMBL/GenBank/DDBJ databases">
        <authorList>
            <person name="Swart Estienne"/>
        </authorList>
    </citation>
    <scope>NUCLEOTIDE SEQUENCE [LARGE SCALE GENOMIC DNA]</scope>
    <source>
        <strain evidence="2 3">130c</strain>
    </source>
</reference>
<keyword evidence="3" id="KW-1185">Reference proteome</keyword>
<proteinExistence type="predicted"/>
<evidence type="ECO:0000259" key="1">
    <source>
        <dbReference type="PROSITE" id="PS50238"/>
    </source>
</evidence>
<gene>
    <name evidence="2" type="primary">Contig11413.g12205</name>
    <name evidence="2" type="ORF">STYLEM_14576</name>
</gene>
<dbReference type="InterPro" id="IPR001251">
    <property type="entry name" value="CRAL-TRIO_dom"/>
</dbReference>
<dbReference type="OMA" id="MDQSIND"/>
<dbReference type="Pfam" id="PF13716">
    <property type="entry name" value="CRAL_TRIO_2"/>
    <property type="match status" value="1"/>
</dbReference>
<sequence>MEQSLNFNLSTQEDDKHITNITLNVSPSAQHNSIYSRINGEEEEEFQPLKEFKQLTEFNKERHESIQHFVQSLRRLEDLGIFKSVGTDSKGTIYYMVFGYKYPTNTVERVQANKDVISILNFISERYNFSFIYFYTKIKKLSKEPASTLRQMYGRFKSDNKRRLQGIHLIHASCYAKARLKFIRCCGGGRMNYLNKVNFYSTLAYYLGTIKTESSLIQRIIGSLPHEIHQIYLREQEAVSKYSYFVDIYFVIEARVQSKVKEANYAKSDEMNQALLQGCAKEVLERGDEQYKNFKTESAVQTTDIIGRHLYEFSRRENDLIPEIFILLVTFFEVNPHLFKTDAIFRAAASMEKVDELQIHLQMGNYYILTQMVNEPHAVANFFKKILKCMGEPLCSFKLYPRFRDLSDVKIELRVDKLKEICSLLPVVNKHTFVYIIRFLHKVIEQHTINKMTLHNLAIVITPNLFRPFELTANDLIFAGHLVESFKLMIQHYEYIFEIDEQDSYGSSNTSNDKK</sequence>
<dbReference type="Gene3D" id="3.40.525.10">
    <property type="entry name" value="CRAL-TRIO lipid binding domain"/>
    <property type="match status" value="1"/>
</dbReference>
<dbReference type="PROSITE" id="PS50238">
    <property type="entry name" value="RHOGAP"/>
    <property type="match status" value="1"/>
</dbReference>
<dbReference type="Pfam" id="PF00620">
    <property type="entry name" value="RhoGAP"/>
    <property type="match status" value="1"/>
</dbReference>
<feature type="domain" description="Rho-GAP" evidence="1">
    <location>
        <begin position="308"/>
        <end position="497"/>
    </location>
</feature>
<evidence type="ECO:0000313" key="3">
    <source>
        <dbReference type="Proteomes" id="UP000039865"/>
    </source>
</evidence>
<dbReference type="AlphaFoldDB" id="A0A078AW87"/>
<dbReference type="InterPro" id="IPR000198">
    <property type="entry name" value="RhoGAP_dom"/>
</dbReference>
<dbReference type="SMART" id="SM00324">
    <property type="entry name" value="RhoGAP"/>
    <property type="match status" value="1"/>
</dbReference>
<accession>A0A078AW87</accession>
<dbReference type="GO" id="GO:0007264">
    <property type="term" value="P:small GTPase-mediated signal transduction"/>
    <property type="evidence" value="ECO:0007669"/>
    <property type="project" value="TreeGrafter"/>
</dbReference>
<protein>
    <submittedName>
        <fullName evidence="2">Rho gtpase-activating protein 17</fullName>
    </submittedName>
</protein>
<dbReference type="GO" id="GO:0005096">
    <property type="term" value="F:GTPase activator activity"/>
    <property type="evidence" value="ECO:0007669"/>
    <property type="project" value="TreeGrafter"/>
</dbReference>
<evidence type="ECO:0000313" key="2">
    <source>
        <dbReference type="EMBL" id="CDW85497.1"/>
    </source>
</evidence>
<dbReference type="InterPro" id="IPR036865">
    <property type="entry name" value="CRAL-TRIO_dom_sf"/>
</dbReference>